<dbReference type="Proteomes" id="UP001229244">
    <property type="component" value="Unassembled WGS sequence"/>
</dbReference>
<feature type="region of interest" description="Disordered" evidence="4">
    <location>
        <begin position="1"/>
        <end position="20"/>
    </location>
</feature>
<dbReference type="PANTHER" id="PTHR43042">
    <property type="entry name" value="SAM-DEPENDENT METHYLTRANSFERASE"/>
    <property type="match status" value="1"/>
</dbReference>
<dbReference type="InterPro" id="IPR029063">
    <property type="entry name" value="SAM-dependent_MTases_sf"/>
</dbReference>
<dbReference type="SUPFAM" id="SSF53335">
    <property type="entry name" value="S-adenosyl-L-methionine-dependent methyltransferases"/>
    <property type="match status" value="1"/>
</dbReference>
<evidence type="ECO:0000313" key="6">
    <source>
        <dbReference type="EMBL" id="MDQ0317647.1"/>
    </source>
</evidence>
<name>A0AAE3VSZ4_9HYPH</name>
<evidence type="ECO:0000313" key="7">
    <source>
        <dbReference type="Proteomes" id="UP001229244"/>
    </source>
</evidence>
<dbReference type="InterPro" id="IPR013780">
    <property type="entry name" value="Glyco_hydro_b"/>
</dbReference>
<evidence type="ECO:0000256" key="2">
    <source>
        <dbReference type="ARBA" id="ARBA00022679"/>
    </source>
</evidence>
<dbReference type="InterPro" id="IPR019614">
    <property type="entry name" value="SAM-dep_methyl-trfase"/>
</dbReference>
<keyword evidence="2 6" id="KW-0808">Transferase</keyword>
<keyword evidence="1 6" id="KW-0489">Methyltransferase</keyword>
<evidence type="ECO:0000259" key="5">
    <source>
        <dbReference type="Pfam" id="PF10672"/>
    </source>
</evidence>
<gene>
    <name evidence="6" type="ORF">J2S73_004133</name>
</gene>
<dbReference type="GO" id="GO:0032259">
    <property type="term" value="P:methylation"/>
    <property type="evidence" value="ECO:0007669"/>
    <property type="project" value="UniProtKB-KW"/>
</dbReference>
<dbReference type="Pfam" id="PF10672">
    <property type="entry name" value="Methyltrans_SAM"/>
    <property type="match status" value="1"/>
</dbReference>
<evidence type="ECO:0000256" key="3">
    <source>
        <dbReference type="ARBA" id="ARBA00022691"/>
    </source>
</evidence>
<sequence>MPAHSPPHSAPSAAQPPSSLTVLVSPPWRDYALLDSGHGRKLERYGRVTVVRPEPQAMWAPRRPESEWEAADAIFTGDQDDDGPGRWRTTRKVPETWEMSYGAARFRSRLTNFRHLGVFPEQRAHWDWMADRVKSSGRSEFKVLNLFGYTGVASLVLAAAGAAVTHVDASKKAIGWARESQELSGLEDRPIRWICEDATKFVAREVRRGSTYDGILLDPPKFGRGPKGETWEMFQSLPPLLADLRQLVGPEAGFVVLTAYAIRASALAAHGLMAETFAGLGGAVESGDLALAEEGTGRLLPTSLFSRWVR</sequence>
<dbReference type="EC" id="2.1.1.191" evidence="6"/>
<dbReference type="Gene3D" id="2.60.40.1180">
    <property type="entry name" value="Golgi alpha-mannosidase II"/>
    <property type="match status" value="1"/>
</dbReference>
<reference evidence="6" key="1">
    <citation type="submission" date="2023-07" db="EMBL/GenBank/DDBJ databases">
        <title>Genomic Encyclopedia of Type Strains, Phase IV (KMG-IV): sequencing the most valuable type-strain genomes for metagenomic binning, comparative biology and taxonomic classification.</title>
        <authorList>
            <person name="Goeker M."/>
        </authorList>
    </citation>
    <scope>NUCLEOTIDE SEQUENCE</scope>
    <source>
        <strain evidence="6">DSM 21202</strain>
    </source>
</reference>
<accession>A0AAE3VSZ4</accession>
<evidence type="ECO:0000256" key="4">
    <source>
        <dbReference type="SAM" id="MobiDB-lite"/>
    </source>
</evidence>
<dbReference type="RefSeq" id="WP_306887567.1">
    <property type="nucleotide sequence ID" value="NZ_JAUSUL010000006.1"/>
</dbReference>
<evidence type="ECO:0000256" key="1">
    <source>
        <dbReference type="ARBA" id="ARBA00022603"/>
    </source>
</evidence>
<proteinExistence type="predicted"/>
<dbReference type="EMBL" id="JAUSUL010000006">
    <property type="protein sequence ID" value="MDQ0317647.1"/>
    <property type="molecule type" value="Genomic_DNA"/>
</dbReference>
<organism evidence="6 7">
    <name type="scientific">Amorphus orientalis</name>
    <dbReference type="NCBI Taxonomy" id="649198"/>
    <lineage>
        <taxon>Bacteria</taxon>
        <taxon>Pseudomonadati</taxon>
        <taxon>Pseudomonadota</taxon>
        <taxon>Alphaproteobacteria</taxon>
        <taxon>Hyphomicrobiales</taxon>
        <taxon>Amorphaceae</taxon>
        <taxon>Amorphus</taxon>
    </lineage>
</organism>
<protein>
    <submittedName>
        <fullName evidence="6">23S rRNA (Cytosine1962-C5)-methyltransferase</fullName>
        <ecNumber evidence="6">2.1.1.191</ecNumber>
    </submittedName>
</protein>
<dbReference type="Gene3D" id="3.40.50.150">
    <property type="entry name" value="Vaccinia Virus protein VP39"/>
    <property type="match status" value="1"/>
</dbReference>
<dbReference type="PANTHER" id="PTHR43042:SF2">
    <property type="entry name" value="SAM-DEPENDENT METHYLTRANSFERASE"/>
    <property type="match status" value="1"/>
</dbReference>
<keyword evidence="3" id="KW-0949">S-adenosyl-L-methionine</keyword>
<comment type="caution">
    <text evidence="6">The sequence shown here is derived from an EMBL/GenBank/DDBJ whole genome shotgun (WGS) entry which is preliminary data.</text>
</comment>
<feature type="compositionally biased region" description="Low complexity" evidence="4">
    <location>
        <begin position="10"/>
        <end position="20"/>
    </location>
</feature>
<dbReference type="GO" id="GO:0008168">
    <property type="term" value="F:methyltransferase activity"/>
    <property type="evidence" value="ECO:0007669"/>
    <property type="project" value="UniProtKB-KW"/>
</dbReference>
<dbReference type="AlphaFoldDB" id="A0AAE3VSZ4"/>
<keyword evidence="7" id="KW-1185">Reference proteome</keyword>
<feature type="domain" description="S-adenosylmethionine-dependent methyltransferase" evidence="5">
    <location>
        <begin position="93"/>
        <end position="227"/>
    </location>
</feature>